<dbReference type="NCBIfam" id="TIGR01444">
    <property type="entry name" value="fkbM_fam"/>
    <property type="match status" value="1"/>
</dbReference>
<dbReference type="EMBL" id="JADIMG010000096">
    <property type="protein sequence ID" value="MBO8460671.1"/>
    <property type="molecule type" value="Genomic_DNA"/>
</dbReference>
<reference evidence="2" key="2">
    <citation type="journal article" date="2021" name="PeerJ">
        <title>Extensive microbial diversity within the chicken gut microbiome revealed by metagenomics and culture.</title>
        <authorList>
            <person name="Gilroy R."/>
            <person name="Ravi A."/>
            <person name="Getino M."/>
            <person name="Pursley I."/>
            <person name="Horton D.L."/>
            <person name="Alikhan N.F."/>
            <person name="Baker D."/>
            <person name="Gharbi K."/>
            <person name="Hall N."/>
            <person name="Watson M."/>
            <person name="Adriaenssens E.M."/>
            <person name="Foster-Nyarko E."/>
            <person name="Jarju S."/>
            <person name="Secka A."/>
            <person name="Antonio M."/>
            <person name="Oren A."/>
            <person name="Chaudhuri R.R."/>
            <person name="La Ragione R."/>
            <person name="Hildebrand F."/>
            <person name="Pallen M.J."/>
        </authorList>
    </citation>
    <scope>NUCLEOTIDE SEQUENCE</scope>
    <source>
        <strain evidence="2">G3-3990</strain>
    </source>
</reference>
<protein>
    <submittedName>
        <fullName evidence="2">FkbM family methyltransferase</fullName>
    </submittedName>
</protein>
<dbReference type="GO" id="GO:0032259">
    <property type="term" value="P:methylation"/>
    <property type="evidence" value="ECO:0007669"/>
    <property type="project" value="UniProtKB-KW"/>
</dbReference>
<dbReference type="InterPro" id="IPR029063">
    <property type="entry name" value="SAM-dependent_MTases_sf"/>
</dbReference>
<proteinExistence type="predicted"/>
<keyword evidence="2" id="KW-0489">Methyltransferase</keyword>
<dbReference type="PANTHER" id="PTHR34203:SF15">
    <property type="entry name" value="SLL1173 PROTEIN"/>
    <property type="match status" value="1"/>
</dbReference>
<evidence type="ECO:0000313" key="3">
    <source>
        <dbReference type="Proteomes" id="UP000823641"/>
    </source>
</evidence>
<comment type="caution">
    <text evidence="2">The sequence shown here is derived from an EMBL/GenBank/DDBJ whole genome shotgun (WGS) entry which is preliminary data.</text>
</comment>
<reference evidence="2" key="1">
    <citation type="submission" date="2020-10" db="EMBL/GenBank/DDBJ databases">
        <authorList>
            <person name="Gilroy R."/>
        </authorList>
    </citation>
    <scope>NUCLEOTIDE SEQUENCE</scope>
    <source>
        <strain evidence="2">G3-3990</strain>
    </source>
</reference>
<dbReference type="SUPFAM" id="SSF53335">
    <property type="entry name" value="S-adenosyl-L-methionine-dependent methyltransferases"/>
    <property type="match status" value="1"/>
</dbReference>
<dbReference type="InterPro" id="IPR052514">
    <property type="entry name" value="SAM-dependent_MTase"/>
</dbReference>
<dbReference type="AlphaFoldDB" id="A0A9D9HV21"/>
<gene>
    <name evidence="2" type="ORF">IAA73_10125</name>
</gene>
<dbReference type="Proteomes" id="UP000823641">
    <property type="component" value="Unassembled WGS sequence"/>
</dbReference>
<feature type="domain" description="Methyltransferase FkbM" evidence="1">
    <location>
        <begin position="79"/>
        <end position="219"/>
    </location>
</feature>
<sequence>MKRAEKIQLLADEWKNLGLCQILKWTIAYRMKWKNIHLRPKGFREDVCLRVGTSDFATLMEVRESYDVSPKFPVNNIIDLGGNIGLTSAYLASKFPKAKIVTVEPEASNFEMLKVNVAPYPNIIPVNKGVFHKECYLKIINEGTANNCFRLEESEEPTPIRAISIPSLMQQYGMETIDILKMDIEGGERYLFNEQAHEWLSKVKILMIELHDRYYSGCSKLLFLCLKKYSYNIDLGDCTLIIHIDN</sequence>
<dbReference type="InterPro" id="IPR006342">
    <property type="entry name" value="FkbM_mtfrase"/>
</dbReference>
<organism evidence="2 3">
    <name type="scientific">Candidatus Gallipaludibacter merdavium</name>
    <dbReference type="NCBI Taxonomy" id="2840839"/>
    <lineage>
        <taxon>Bacteria</taxon>
        <taxon>Pseudomonadati</taxon>
        <taxon>Bacteroidota</taxon>
        <taxon>Bacteroidia</taxon>
        <taxon>Bacteroidales</taxon>
        <taxon>Candidatus Gallipaludibacter</taxon>
    </lineage>
</organism>
<dbReference type="GO" id="GO:0008168">
    <property type="term" value="F:methyltransferase activity"/>
    <property type="evidence" value="ECO:0007669"/>
    <property type="project" value="UniProtKB-KW"/>
</dbReference>
<dbReference type="Gene3D" id="3.40.50.150">
    <property type="entry name" value="Vaccinia Virus protein VP39"/>
    <property type="match status" value="1"/>
</dbReference>
<evidence type="ECO:0000259" key="1">
    <source>
        <dbReference type="Pfam" id="PF05050"/>
    </source>
</evidence>
<evidence type="ECO:0000313" key="2">
    <source>
        <dbReference type="EMBL" id="MBO8460671.1"/>
    </source>
</evidence>
<name>A0A9D9HV21_9BACT</name>
<accession>A0A9D9HV21</accession>
<keyword evidence="2" id="KW-0808">Transferase</keyword>
<dbReference type="Pfam" id="PF05050">
    <property type="entry name" value="Methyltransf_21"/>
    <property type="match status" value="1"/>
</dbReference>
<dbReference type="PANTHER" id="PTHR34203">
    <property type="entry name" value="METHYLTRANSFERASE, FKBM FAMILY PROTEIN"/>
    <property type="match status" value="1"/>
</dbReference>